<evidence type="ECO:0000256" key="1">
    <source>
        <dbReference type="SAM" id="Phobius"/>
    </source>
</evidence>
<evidence type="ECO:0000313" key="2">
    <source>
        <dbReference type="EMBL" id="KAG7154655.1"/>
    </source>
</evidence>
<feature type="transmembrane region" description="Helical" evidence="1">
    <location>
        <begin position="6"/>
        <end position="25"/>
    </location>
</feature>
<dbReference type="AlphaFoldDB" id="A0A8J5MKK9"/>
<protein>
    <submittedName>
        <fullName evidence="2">Uncharacterized protein</fullName>
    </submittedName>
</protein>
<comment type="caution">
    <text evidence="2">The sequence shown here is derived from an EMBL/GenBank/DDBJ whole genome shotgun (WGS) entry which is preliminary data.</text>
</comment>
<organism evidence="2 3">
    <name type="scientific">Homarus americanus</name>
    <name type="common">American lobster</name>
    <dbReference type="NCBI Taxonomy" id="6706"/>
    <lineage>
        <taxon>Eukaryota</taxon>
        <taxon>Metazoa</taxon>
        <taxon>Ecdysozoa</taxon>
        <taxon>Arthropoda</taxon>
        <taxon>Crustacea</taxon>
        <taxon>Multicrustacea</taxon>
        <taxon>Malacostraca</taxon>
        <taxon>Eumalacostraca</taxon>
        <taxon>Eucarida</taxon>
        <taxon>Decapoda</taxon>
        <taxon>Pleocyemata</taxon>
        <taxon>Astacidea</taxon>
        <taxon>Nephropoidea</taxon>
        <taxon>Nephropidae</taxon>
        <taxon>Homarus</taxon>
    </lineage>
</organism>
<reference evidence="2" key="1">
    <citation type="journal article" date="2021" name="Sci. Adv.">
        <title>The American lobster genome reveals insights on longevity, neural, and immune adaptations.</title>
        <authorList>
            <person name="Polinski J.M."/>
            <person name="Zimin A.V."/>
            <person name="Clark K.F."/>
            <person name="Kohn A.B."/>
            <person name="Sadowski N."/>
            <person name="Timp W."/>
            <person name="Ptitsyn A."/>
            <person name="Khanna P."/>
            <person name="Romanova D.Y."/>
            <person name="Williams P."/>
            <person name="Greenwood S.J."/>
            <person name="Moroz L.L."/>
            <person name="Walt D.R."/>
            <person name="Bodnar A.G."/>
        </authorList>
    </citation>
    <scope>NUCLEOTIDE SEQUENCE</scope>
    <source>
        <strain evidence="2">GMGI-L3</strain>
    </source>
</reference>
<keyword evidence="3" id="KW-1185">Reference proteome</keyword>
<dbReference type="InterPro" id="IPR011050">
    <property type="entry name" value="Pectin_lyase_fold/virulence"/>
</dbReference>
<name>A0A8J5MKK9_HOMAM</name>
<gene>
    <name evidence="2" type="ORF">Hamer_G015005</name>
</gene>
<keyword evidence="1" id="KW-0472">Membrane</keyword>
<keyword evidence="1" id="KW-1133">Transmembrane helix</keyword>
<proteinExistence type="predicted"/>
<keyword evidence="1" id="KW-0812">Transmembrane</keyword>
<dbReference type="SUPFAM" id="SSF51126">
    <property type="entry name" value="Pectin lyase-like"/>
    <property type="match status" value="1"/>
</dbReference>
<accession>A0A8J5MKK9</accession>
<dbReference type="Proteomes" id="UP000747542">
    <property type="component" value="Unassembled WGS sequence"/>
</dbReference>
<sequence>MASGYGAWTIIVVLVVAYLGTFLVVSAQPCHEGSMSSQCQCESHQPGTLKPLTLSFSLPPTVTHIHIHNCNSTVTVTSNAFEGLDSLEDITFQSISHLKLESSSLHLIIFHQNNFSLTFDSVWRLSLAEDAIQLQGEGGPNMKENIIIRNSFITNLQHNAIVGSLHELRLENVILSQAPAPRAINTGPEGASVFINSMDASTHGLSSEWLTGKISHLSIINSSLTLLPGAFTGVNMTGVPTSRFTFLNNQLGYPKWFPGNTTSVPSLPTRSLDLTVPRQGLIINASNNKMTCSCEDTVWLREDPQTDLKHIIQQSIKCLEDKAGSPVARCSAVSNTGLVSAIVVSLTLSCVTHWVQLALS</sequence>
<evidence type="ECO:0000313" key="3">
    <source>
        <dbReference type="Proteomes" id="UP000747542"/>
    </source>
</evidence>
<dbReference type="EMBL" id="JAHLQT010044109">
    <property type="protein sequence ID" value="KAG7154655.1"/>
    <property type="molecule type" value="Genomic_DNA"/>
</dbReference>